<organism evidence="10 11">
    <name type="scientific">Candidatus Ruthenibacterium merdavium</name>
    <dbReference type="NCBI Taxonomy" id="2838752"/>
    <lineage>
        <taxon>Bacteria</taxon>
        <taxon>Bacillati</taxon>
        <taxon>Bacillota</taxon>
        <taxon>Clostridia</taxon>
        <taxon>Eubacteriales</taxon>
        <taxon>Oscillospiraceae</taxon>
        <taxon>Ruthenibacterium</taxon>
    </lineage>
</organism>
<gene>
    <name evidence="10" type="ORF">H9698_03860</name>
</gene>
<comment type="pathway">
    <text evidence="1 8">Amino-acid biosynthesis; L-histidine biosynthesis; L-histidine from 5-phospho-alpha-D-ribose 1-diphosphate: step 8/9.</text>
</comment>
<dbReference type="InterPro" id="IPR010140">
    <property type="entry name" value="Histidinol_P_phosphatase_HisJ"/>
</dbReference>
<dbReference type="EC" id="3.1.3.15" evidence="3 8"/>
<dbReference type="InterPro" id="IPR004013">
    <property type="entry name" value="PHP_dom"/>
</dbReference>
<evidence type="ECO:0000256" key="1">
    <source>
        <dbReference type="ARBA" id="ARBA00004970"/>
    </source>
</evidence>
<reference evidence="10" key="1">
    <citation type="journal article" date="2021" name="PeerJ">
        <title>Extensive microbial diversity within the chicken gut microbiome revealed by metagenomics and culture.</title>
        <authorList>
            <person name="Gilroy R."/>
            <person name="Ravi A."/>
            <person name="Getino M."/>
            <person name="Pursley I."/>
            <person name="Horton D.L."/>
            <person name="Alikhan N.F."/>
            <person name="Baker D."/>
            <person name="Gharbi K."/>
            <person name="Hall N."/>
            <person name="Watson M."/>
            <person name="Adriaenssens E.M."/>
            <person name="Foster-Nyarko E."/>
            <person name="Jarju S."/>
            <person name="Secka A."/>
            <person name="Antonio M."/>
            <person name="Oren A."/>
            <person name="Chaudhuri R.R."/>
            <person name="La Ragione R."/>
            <person name="Hildebrand F."/>
            <person name="Pallen M.J."/>
        </authorList>
    </citation>
    <scope>NUCLEOTIDE SEQUENCE</scope>
    <source>
        <strain evidence="10">5933</strain>
    </source>
</reference>
<dbReference type="Proteomes" id="UP000823918">
    <property type="component" value="Unassembled WGS sequence"/>
</dbReference>
<accession>A0A9D2Q2V3</accession>
<protein>
    <recommendedName>
        <fullName evidence="3 8">Histidinol-phosphatase</fullName>
        <shortName evidence="8">HolPase</shortName>
        <ecNumber evidence="3 8">3.1.3.15</ecNumber>
    </recommendedName>
</protein>
<comment type="caution">
    <text evidence="10">The sequence shown here is derived from an EMBL/GenBank/DDBJ whole genome shotgun (WGS) entry which is preliminary data.</text>
</comment>
<keyword evidence="4 8" id="KW-0028">Amino-acid biosynthesis</keyword>
<dbReference type="Gene3D" id="3.20.20.140">
    <property type="entry name" value="Metal-dependent hydrolases"/>
    <property type="match status" value="1"/>
</dbReference>
<sequence length="283" mass="31396">MWLTGTTHNHCTHCDGKLTAVQMADAAEAAGFTAFGFSSHSDPFCGNLNERAYVEEILRLKSERKGRLDILLGIEQDFFRPVENRAAFDYLIGSVHYIKGPKTGKLHPVDWGEKELQACLDEFDGDGIAMVRAYYALLEENVRRFSPDVVGHFDLIVKNNASGRFFDENSPDYRKAALHALHVCIESGCIIEMNTGGVYRGYRETFYPAPFLLEELARLDGKVTLNADAHDAQGLCFGLSHALEQARKAGIGRIFMPSANGFISKSIKDLPSAEKNGMIQKEA</sequence>
<feature type="domain" description="PHP" evidence="9">
    <location>
        <begin position="7"/>
        <end position="195"/>
    </location>
</feature>
<evidence type="ECO:0000256" key="5">
    <source>
        <dbReference type="ARBA" id="ARBA00022801"/>
    </source>
</evidence>
<dbReference type="NCBIfam" id="TIGR01856">
    <property type="entry name" value="hisJ_fam"/>
    <property type="match status" value="1"/>
</dbReference>
<dbReference type="GO" id="GO:0000105">
    <property type="term" value="P:L-histidine biosynthetic process"/>
    <property type="evidence" value="ECO:0007669"/>
    <property type="project" value="UniProtKB-UniRule"/>
</dbReference>
<evidence type="ECO:0000256" key="6">
    <source>
        <dbReference type="ARBA" id="ARBA00023102"/>
    </source>
</evidence>
<dbReference type="PANTHER" id="PTHR21039">
    <property type="entry name" value="HISTIDINOL PHOSPHATASE-RELATED"/>
    <property type="match status" value="1"/>
</dbReference>
<evidence type="ECO:0000256" key="7">
    <source>
        <dbReference type="ARBA" id="ARBA00049158"/>
    </source>
</evidence>
<dbReference type="AlphaFoldDB" id="A0A9D2Q2V3"/>
<name>A0A9D2Q2V3_9FIRM</name>
<evidence type="ECO:0000256" key="4">
    <source>
        <dbReference type="ARBA" id="ARBA00022605"/>
    </source>
</evidence>
<evidence type="ECO:0000256" key="3">
    <source>
        <dbReference type="ARBA" id="ARBA00013085"/>
    </source>
</evidence>
<comment type="catalytic activity">
    <reaction evidence="7 8">
        <text>L-histidinol phosphate + H2O = L-histidinol + phosphate</text>
        <dbReference type="Rhea" id="RHEA:14465"/>
        <dbReference type="ChEBI" id="CHEBI:15377"/>
        <dbReference type="ChEBI" id="CHEBI:43474"/>
        <dbReference type="ChEBI" id="CHEBI:57699"/>
        <dbReference type="ChEBI" id="CHEBI:57980"/>
        <dbReference type="EC" id="3.1.3.15"/>
    </reaction>
</comment>
<dbReference type="CDD" id="cd12110">
    <property type="entry name" value="PHP_HisPPase_Hisj_like"/>
    <property type="match status" value="1"/>
</dbReference>
<dbReference type="GO" id="GO:0005737">
    <property type="term" value="C:cytoplasm"/>
    <property type="evidence" value="ECO:0007669"/>
    <property type="project" value="TreeGrafter"/>
</dbReference>
<evidence type="ECO:0000313" key="11">
    <source>
        <dbReference type="Proteomes" id="UP000823918"/>
    </source>
</evidence>
<comment type="similarity">
    <text evidence="2 8">Belongs to the PHP hydrolase family. HisK subfamily.</text>
</comment>
<evidence type="ECO:0000256" key="2">
    <source>
        <dbReference type="ARBA" id="ARBA00009152"/>
    </source>
</evidence>
<proteinExistence type="inferred from homology"/>
<dbReference type="GO" id="GO:0004401">
    <property type="term" value="F:histidinol-phosphatase activity"/>
    <property type="evidence" value="ECO:0007669"/>
    <property type="project" value="UniProtKB-UniRule"/>
</dbReference>
<dbReference type="SUPFAM" id="SSF89550">
    <property type="entry name" value="PHP domain-like"/>
    <property type="match status" value="1"/>
</dbReference>
<keyword evidence="5 8" id="KW-0378">Hydrolase</keyword>
<evidence type="ECO:0000313" key="10">
    <source>
        <dbReference type="EMBL" id="HJC71913.1"/>
    </source>
</evidence>
<evidence type="ECO:0000259" key="9">
    <source>
        <dbReference type="Pfam" id="PF02811"/>
    </source>
</evidence>
<reference evidence="10" key="2">
    <citation type="submission" date="2021-04" db="EMBL/GenBank/DDBJ databases">
        <authorList>
            <person name="Gilroy R."/>
        </authorList>
    </citation>
    <scope>NUCLEOTIDE SEQUENCE</scope>
    <source>
        <strain evidence="10">5933</strain>
    </source>
</reference>
<evidence type="ECO:0000256" key="8">
    <source>
        <dbReference type="RuleBase" id="RU366003"/>
    </source>
</evidence>
<dbReference type="InterPro" id="IPR016195">
    <property type="entry name" value="Pol/histidinol_Pase-like"/>
</dbReference>
<dbReference type="PANTHER" id="PTHR21039:SF0">
    <property type="entry name" value="HISTIDINOL-PHOSPHATASE"/>
    <property type="match status" value="1"/>
</dbReference>
<keyword evidence="6 8" id="KW-0368">Histidine biosynthesis</keyword>
<dbReference type="Pfam" id="PF02811">
    <property type="entry name" value="PHP"/>
    <property type="match status" value="1"/>
</dbReference>
<dbReference type="EMBL" id="DWWA01000020">
    <property type="protein sequence ID" value="HJC71913.1"/>
    <property type="molecule type" value="Genomic_DNA"/>
</dbReference>